<protein>
    <recommendedName>
        <fullName evidence="4">DNA repair protein RecO</fullName>
    </recommendedName>
    <alternativeName>
        <fullName evidence="4">Recombination protein O</fullName>
    </alternativeName>
</protein>
<dbReference type="NCBIfam" id="TIGR00613">
    <property type="entry name" value="reco"/>
    <property type="match status" value="1"/>
</dbReference>
<proteinExistence type="inferred from homology"/>
<dbReference type="EMBL" id="JBGORW010000003">
    <property type="protein sequence ID" value="MFA3799142.1"/>
    <property type="molecule type" value="Genomic_DNA"/>
</dbReference>
<dbReference type="Pfam" id="PF11967">
    <property type="entry name" value="RecO_N"/>
    <property type="match status" value="1"/>
</dbReference>
<name>A0ABV4S457_9FUSO</name>
<evidence type="ECO:0000313" key="7">
    <source>
        <dbReference type="Proteomes" id="UP001571581"/>
    </source>
</evidence>
<dbReference type="RefSeq" id="WP_372582486.1">
    <property type="nucleotide sequence ID" value="NZ_JBGORW010000003.1"/>
</dbReference>
<accession>A0ABV4S457</accession>
<sequence>MKIIKTNCIVLKKVEMREADLLVTLFSKDYGKIMATAYGIRKSKKRDVISLNPLNKVEVTLIQKNNYYIVKDVEIIQNFKHIMKDIEKLEISLYVLDSIDKIYYTTDENGDFFDKLVEILSFIDVLPYIKKGYKYYILLSFLRRIMIEQGIYDINEISLILEKEKSENIRKYKEILKISKNSLENSEIQEKMEMYVDFLKKIVIIFEDFINSNLQTKIKLKKFIMEEFYGN</sequence>
<evidence type="ECO:0000313" key="6">
    <source>
        <dbReference type="EMBL" id="MFA3799142.1"/>
    </source>
</evidence>
<feature type="domain" description="DNA replication/recombination mediator RecO N-terminal" evidence="5">
    <location>
        <begin position="1"/>
        <end position="79"/>
    </location>
</feature>
<reference evidence="6 7" key="1">
    <citation type="submission" date="2024-07" db="EMBL/GenBank/DDBJ databases">
        <authorList>
            <person name="Li X.-J."/>
            <person name="Wang X."/>
        </authorList>
    </citation>
    <scope>NUCLEOTIDE SEQUENCE [LARGE SCALE GENOMIC DNA]</scope>
    <source>
        <strain evidence="6 7">DSM 23441</strain>
    </source>
</reference>
<dbReference type="HAMAP" id="MF_00201">
    <property type="entry name" value="RecO"/>
    <property type="match status" value="1"/>
</dbReference>
<evidence type="ECO:0000256" key="3">
    <source>
        <dbReference type="ARBA" id="ARBA00023204"/>
    </source>
</evidence>
<evidence type="ECO:0000259" key="5">
    <source>
        <dbReference type="Pfam" id="PF11967"/>
    </source>
</evidence>
<comment type="function">
    <text evidence="4">Involved in DNA repair and RecF pathway recombination.</text>
</comment>
<keyword evidence="7" id="KW-1185">Reference proteome</keyword>
<evidence type="ECO:0000256" key="1">
    <source>
        <dbReference type="ARBA" id="ARBA00022763"/>
    </source>
</evidence>
<dbReference type="InterPro" id="IPR022572">
    <property type="entry name" value="DNA_rep/recomb_RecO_N"/>
</dbReference>
<dbReference type="PANTHER" id="PTHR33991">
    <property type="entry name" value="DNA REPAIR PROTEIN RECO"/>
    <property type="match status" value="1"/>
</dbReference>
<dbReference type="Gene3D" id="2.40.50.140">
    <property type="entry name" value="Nucleic acid-binding proteins"/>
    <property type="match status" value="1"/>
</dbReference>
<keyword evidence="1 4" id="KW-0227">DNA damage</keyword>
<dbReference type="SUPFAM" id="SSF50249">
    <property type="entry name" value="Nucleic acid-binding proteins"/>
    <property type="match status" value="1"/>
</dbReference>
<comment type="caution">
    <text evidence="6">The sequence shown here is derived from an EMBL/GenBank/DDBJ whole genome shotgun (WGS) entry which is preliminary data.</text>
</comment>
<dbReference type="Proteomes" id="UP001571581">
    <property type="component" value="Unassembled WGS sequence"/>
</dbReference>
<evidence type="ECO:0000256" key="4">
    <source>
        <dbReference type="HAMAP-Rule" id="MF_00201"/>
    </source>
</evidence>
<dbReference type="InterPro" id="IPR003717">
    <property type="entry name" value="RecO"/>
</dbReference>
<organism evidence="6 7">
    <name type="scientific">Leptotrichia hongkongensis</name>
    <dbReference type="NCBI Taxonomy" id="554406"/>
    <lineage>
        <taxon>Bacteria</taxon>
        <taxon>Fusobacteriati</taxon>
        <taxon>Fusobacteriota</taxon>
        <taxon>Fusobacteriia</taxon>
        <taxon>Fusobacteriales</taxon>
        <taxon>Leptotrichiaceae</taxon>
        <taxon>Leptotrichia</taxon>
    </lineage>
</organism>
<dbReference type="InterPro" id="IPR012340">
    <property type="entry name" value="NA-bd_OB-fold"/>
</dbReference>
<keyword evidence="3 4" id="KW-0234">DNA repair</keyword>
<evidence type="ECO:0000256" key="2">
    <source>
        <dbReference type="ARBA" id="ARBA00023172"/>
    </source>
</evidence>
<comment type="similarity">
    <text evidence="4">Belongs to the RecO family.</text>
</comment>
<keyword evidence="2 4" id="KW-0233">DNA recombination</keyword>
<dbReference type="PANTHER" id="PTHR33991:SF1">
    <property type="entry name" value="DNA REPAIR PROTEIN RECO"/>
    <property type="match status" value="1"/>
</dbReference>
<gene>
    <name evidence="4 6" type="primary">recO</name>
    <name evidence="6" type="ORF">ACEG17_02955</name>
</gene>